<keyword evidence="6" id="KW-0732">Signal</keyword>
<keyword evidence="7" id="KW-0560">Oxidoreductase</keyword>
<feature type="compositionally biased region" description="Basic residues" evidence="5">
    <location>
        <begin position="633"/>
        <end position="646"/>
    </location>
</feature>
<accession>L8GVF5</accession>
<evidence type="ECO:0000256" key="6">
    <source>
        <dbReference type="SAM" id="SignalP"/>
    </source>
</evidence>
<dbReference type="PANTHER" id="PTHR11475">
    <property type="entry name" value="OXIDASE/PEROXIDASE"/>
    <property type="match status" value="1"/>
</dbReference>
<feature type="binding site" description="axial binding residue" evidence="4">
    <location>
        <position position="355"/>
    </location>
    <ligand>
        <name>heme b</name>
        <dbReference type="ChEBI" id="CHEBI:60344"/>
    </ligand>
    <ligandPart>
        <name>Fe</name>
        <dbReference type="ChEBI" id="CHEBI:18248"/>
    </ligandPart>
</feature>
<dbReference type="InterPro" id="IPR037120">
    <property type="entry name" value="Haem_peroxidase_sf_animal"/>
</dbReference>
<feature type="signal peptide" evidence="6">
    <location>
        <begin position="1"/>
        <end position="29"/>
    </location>
</feature>
<evidence type="ECO:0000313" key="8">
    <source>
        <dbReference type="Proteomes" id="UP000011083"/>
    </source>
</evidence>
<dbReference type="KEGG" id="acan:ACA1_087500"/>
<evidence type="ECO:0000256" key="1">
    <source>
        <dbReference type="ARBA" id="ARBA00004613"/>
    </source>
</evidence>
<dbReference type="InterPro" id="IPR019791">
    <property type="entry name" value="Haem_peroxidase_animal"/>
</dbReference>
<keyword evidence="7" id="KW-0575">Peroxidase</keyword>
<keyword evidence="4" id="KW-0408">Iron</keyword>
<dbReference type="GO" id="GO:0004601">
    <property type="term" value="F:peroxidase activity"/>
    <property type="evidence" value="ECO:0007669"/>
    <property type="project" value="UniProtKB-KW"/>
</dbReference>
<gene>
    <name evidence="7" type="ORF">ACA1_087500</name>
</gene>
<keyword evidence="4" id="KW-0349">Heme</keyword>
<dbReference type="PANTHER" id="PTHR11475:SF4">
    <property type="entry name" value="CHORION PEROXIDASE"/>
    <property type="match status" value="1"/>
</dbReference>
<dbReference type="SUPFAM" id="SSF48113">
    <property type="entry name" value="Heme-dependent peroxidases"/>
    <property type="match status" value="1"/>
</dbReference>
<dbReference type="GO" id="GO:0020037">
    <property type="term" value="F:heme binding"/>
    <property type="evidence" value="ECO:0007669"/>
    <property type="project" value="InterPro"/>
</dbReference>
<dbReference type="Gene3D" id="1.10.640.10">
    <property type="entry name" value="Haem peroxidase domain superfamily, animal type"/>
    <property type="match status" value="1"/>
</dbReference>
<dbReference type="GO" id="GO:0046872">
    <property type="term" value="F:metal ion binding"/>
    <property type="evidence" value="ECO:0007669"/>
    <property type="project" value="UniProtKB-KW"/>
</dbReference>
<keyword evidence="3" id="KW-0325">Glycoprotein</keyword>
<feature type="chain" id="PRO_5003990658" evidence="6">
    <location>
        <begin position="30"/>
        <end position="646"/>
    </location>
</feature>
<dbReference type="AlphaFoldDB" id="L8GVF5"/>
<dbReference type="EMBL" id="KB007985">
    <property type="protein sequence ID" value="ELR16568.1"/>
    <property type="molecule type" value="Genomic_DNA"/>
</dbReference>
<dbReference type="Proteomes" id="UP000011083">
    <property type="component" value="Unassembled WGS sequence"/>
</dbReference>
<keyword evidence="8" id="KW-1185">Reference proteome</keyword>
<sequence>MEAASSIRASMVMMAVWVCLVLLLGTGRAASQSVESVDPGLDAPYASDYSLSAPNYTRLAGALVPHAYDDGISAPARPDGPNARLVSNKLFSRLAKSNKLLTNDLQTIWGQLIVLDVCNTLRGPNLLGAQYTALRGGRNYSIEHFGVPIPTDDVFLNPYAEEDLECAVERSAPYPPTMDVGQVRQQMMDITGWIDAGWLYGTSGKNGAGPFSWAQIREDSGVSCKLNNAKWMAPSLFGLHFTPDSGTTPIWKMRGDLRTNKTPDLISLTEVFGLEHNRLCDEFAAAHPEWDQERLFHESRKWVIAYLQKISTREWLAAEMGSPLNSTHYSLYGYDATVDPRIENFFCSVAFRYGHSQVNSHIPLLNDDYQESELGNVLVRDWYFATKKMMDLDMAPSLLRGLTVTRQGLVDTSFVDDLRNYMFSSVAFTQFQQQEACPDLAATNIQRGRDHGMPNYNAAREAVGLDPVDAWSDLISDAELLALVESLYPDGPDSADPYVGGLLEEHVPGAAVGALFRAVVMNQFERLRNGDRFWYERKGMFSANELTQIYQTTLMDIVNRNMNVSKWGTVPGDTFFLRQRYLANIGTRRPVLLGTGRLRSLCGAVPGLPPVMDAQSGQQRNRPHDPGTIHFSSHTHARARTRTRTH</sequence>
<reference evidence="7 8" key="1">
    <citation type="journal article" date="2013" name="Genome Biol.">
        <title>Genome of Acanthamoeba castellanii highlights extensive lateral gene transfer and early evolution of tyrosine kinase signaling.</title>
        <authorList>
            <person name="Clarke M."/>
            <person name="Lohan A.J."/>
            <person name="Liu B."/>
            <person name="Lagkouvardos I."/>
            <person name="Roy S."/>
            <person name="Zafar N."/>
            <person name="Bertelli C."/>
            <person name="Schilde C."/>
            <person name="Kianianmomeni A."/>
            <person name="Burglin T.R."/>
            <person name="Frech C."/>
            <person name="Turcotte B."/>
            <person name="Kopec K.O."/>
            <person name="Synnott J.M."/>
            <person name="Choo C."/>
            <person name="Paponov I."/>
            <person name="Finkler A."/>
            <person name="Soon Heng Tan C."/>
            <person name="Hutchins A.P."/>
            <person name="Weinmeier T."/>
            <person name="Rattei T."/>
            <person name="Chu J.S."/>
            <person name="Gimenez G."/>
            <person name="Irimia M."/>
            <person name="Rigden D.J."/>
            <person name="Fitzpatrick D.A."/>
            <person name="Lorenzo-Morales J."/>
            <person name="Bateman A."/>
            <person name="Chiu C.H."/>
            <person name="Tang P."/>
            <person name="Hegemann P."/>
            <person name="Fromm H."/>
            <person name="Raoult D."/>
            <person name="Greub G."/>
            <person name="Miranda-Saavedra D."/>
            <person name="Chen N."/>
            <person name="Nash P."/>
            <person name="Ginger M.L."/>
            <person name="Horn M."/>
            <person name="Schaap P."/>
            <person name="Caler L."/>
            <person name="Loftus B."/>
        </authorList>
    </citation>
    <scope>NUCLEOTIDE SEQUENCE [LARGE SCALE GENOMIC DNA]</scope>
    <source>
        <strain evidence="7 8">Neff</strain>
    </source>
</reference>
<dbReference type="STRING" id="1257118.L8GVF5"/>
<dbReference type="VEuPathDB" id="AmoebaDB:ACA1_087500"/>
<dbReference type="OMA" id="WATIGEC"/>
<keyword evidence="4" id="KW-0479">Metal-binding</keyword>
<evidence type="ECO:0000256" key="4">
    <source>
        <dbReference type="PIRSR" id="PIRSR619791-2"/>
    </source>
</evidence>
<protein>
    <submittedName>
        <fullName evidence="7">Peroxidase</fullName>
    </submittedName>
</protein>
<proteinExistence type="predicted"/>
<feature type="region of interest" description="Disordered" evidence="5">
    <location>
        <begin position="613"/>
        <end position="646"/>
    </location>
</feature>
<dbReference type="PRINTS" id="PR00457">
    <property type="entry name" value="ANPEROXIDASE"/>
</dbReference>
<evidence type="ECO:0000313" key="7">
    <source>
        <dbReference type="EMBL" id="ELR16568.1"/>
    </source>
</evidence>
<dbReference type="GO" id="GO:0006979">
    <property type="term" value="P:response to oxidative stress"/>
    <property type="evidence" value="ECO:0007669"/>
    <property type="project" value="InterPro"/>
</dbReference>
<comment type="subcellular location">
    <subcellularLocation>
        <location evidence="1">Secreted</location>
    </subcellularLocation>
</comment>
<dbReference type="GO" id="GO:0005576">
    <property type="term" value="C:extracellular region"/>
    <property type="evidence" value="ECO:0007669"/>
    <property type="project" value="UniProtKB-SubCell"/>
</dbReference>
<evidence type="ECO:0000256" key="2">
    <source>
        <dbReference type="ARBA" id="ARBA00022525"/>
    </source>
</evidence>
<dbReference type="OrthoDB" id="823504at2759"/>
<keyword evidence="2" id="KW-0964">Secreted</keyword>
<dbReference type="InterPro" id="IPR010255">
    <property type="entry name" value="Haem_peroxidase_sf"/>
</dbReference>
<evidence type="ECO:0000256" key="5">
    <source>
        <dbReference type="SAM" id="MobiDB-lite"/>
    </source>
</evidence>
<dbReference type="GeneID" id="14917354"/>
<dbReference type="Pfam" id="PF03098">
    <property type="entry name" value="An_peroxidase"/>
    <property type="match status" value="1"/>
</dbReference>
<evidence type="ECO:0000256" key="3">
    <source>
        <dbReference type="ARBA" id="ARBA00023180"/>
    </source>
</evidence>
<dbReference type="RefSeq" id="XP_004338581.1">
    <property type="nucleotide sequence ID" value="XM_004338533.1"/>
</dbReference>
<organism evidence="7 8">
    <name type="scientific">Acanthamoeba castellanii (strain ATCC 30010 / Neff)</name>
    <dbReference type="NCBI Taxonomy" id="1257118"/>
    <lineage>
        <taxon>Eukaryota</taxon>
        <taxon>Amoebozoa</taxon>
        <taxon>Discosea</taxon>
        <taxon>Longamoebia</taxon>
        <taxon>Centramoebida</taxon>
        <taxon>Acanthamoebidae</taxon>
        <taxon>Acanthamoeba</taxon>
    </lineage>
</organism>
<name>L8GVF5_ACACF</name>
<dbReference type="PROSITE" id="PS50292">
    <property type="entry name" value="PEROXIDASE_3"/>
    <property type="match status" value="1"/>
</dbReference>